<keyword evidence="3" id="KW-1185">Reference proteome</keyword>
<accession>A0A2A2K0M2</accession>
<feature type="domain" description="Peptidase C14 caspase" evidence="1">
    <location>
        <begin position="28"/>
        <end position="186"/>
    </location>
</feature>
<evidence type="ECO:0000259" key="1">
    <source>
        <dbReference type="Pfam" id="PF00656"/>
    </source>
</evidence>
<organism evidence="2 3">
    <name type="scientific">Diploscapter pachys</name>
    <dbReference type="NCBI Taxonomy" id="2018661"/>
    <lineage>
        <taxon>Eukaryota</taxon>
        <taxon>Metazoa</taxon>
        <taxon>Ecdysozoa</taxon>
        <taxon>Nematoda</taxon>
        <taxon>Chromadorea</taxon>
        <taxon>Rhabditida</taxon>
        <taxon>Rhabditina</taxon>
        <taxon>Rhabditomorpha</taxon>
        <taxon>Rhabditoidea</taxon>
        <taxon>Rhabditidae</taxon>
        <taxon>Diploscapter</taxon>
    </lineage>
</organism>
<dbReference type="InterPro" id="IPR029030">
    <property type="entry name" value="Caspase-like_dom_sf"/>
</dbReference>
<sequence>MLERHADGTVNFATPKLLTGTGPGDLVDREELKAAVRELYADDADIALFYFAGHGFIEDTGGYLCTSDSRSGDDGLPLSDIMTLAANSGAKNKIIILDSCHSGAAGERPTHPAAEIRDGMTILTASTAEQYAMEVEGGGAGVFTSLFVDALGGAAANLLGDVTPGSVYAHIDQSLGPWKQRPVFKTNKNDPSIPPPDPEKTAIFAVLQRYVRVNLVRPVDAPHMWHAAMGSKACELTPLAADARKTLVERLAAIEHERWSHWQRYMHGKATKQEDGSLLIPADLVERWEKQIATDYADLPADEQESDKEQVERYLPIIEDAFRSGE</sequence>
<proteinExistence type="predicted"/>
<evidence type="ECO:0000313" key="3">
    <source>
        <dbReference type="Proteomes" id="UP000218231"/>
    </source>
</evidence>
<dbReference type="GO" id="GO:0004197">
    <property type="term" value="F:cysteine-type endopeptidase activity"/>
    <property type="evidence" value="ECO:0007669"/>
    <property type="project" value="InterPro"/>
</dbReference>
<dbReference type="Gene3D" id="3.40.50.1460">
    <property type="match status" value="1"/>
</dbReference>
<dbReference type="Proteomes" id="UP000218231">
    <property type="component" value="Unassembled WGS sequence"/>
</dbReference>
<protein>
    <recommendedName>
        <fullName evidence="1">Peptidase C14 caspase domain-containing protein</fullName>
    </recommendedName>
</protein>
<reference evidence="2 3" key="1">
    <citation type="journal article" date="2017" name="Curr. Biol.">
        <title>Genome architecture and evolution of a unichromosomal asexual nematode.</title>
        <authorList>
            <person name="Fradin H."/>
            <person name="Zegar C."/>
            <person name="Gutwein M."/>
            <person name="Lucas J."/>
            <person name="Kovtun M."/>
            <person name="Corcoran D."/>
            <person name="Baugh L.R."/>
            <person name="Kiontke K."/>
            <person name="Gunsalus K."/>
            <person name="Fitch D.H."/>
            <person name="Piano F."/>
        </authorList>
    </citation>
    <scope>NUCLEOTIDE SEQUENCE [LARGE SCALE GENOMIC DNA]</scope>
    <source>
        <strain evidence="2">PF1309</strain>
    </source>
</reference>
<name>A0A2A2K0M2_9BILA</name>
<comment type="caution">
    <text evidence="2">The sequence shown here is derived from an EMBL/GenBank/DDBJ whole genome shotgun (WGS) entry which is preliminary data.</text>
</comment>
<gene>
    <name evidence="2" type="ORF">WR25_05826</name>
</gene>
<dbReference type="AlphaFoldDB" id="A0A2A2K0M2"/>
<dbReference type="InterPro" id="IPR011600">
    <property type="entry name" value="Pept_C14_caspase"/>
</dbReference>
<dbReference type="Pfam" id="PF00656">
    <property type="entry name" value="Peptidase_C14"/>
    <property type="match status" value="1"/>
</dbReference>
<dbReference type="GO" id="GO:0006508">
    <property type="term" value="P:proteolysis"/>
    <property type="evidence" value="ECO:0007669"/>
    <property type="project" value="InterPro"/>
</dbReference>
<dbReference type="EMBL" id="LIAE01009914">
    <property type="protein sequence ID" value="PAV67495.1"/>
    <property type="molecule type" value="Genomic_DNA"/>
</dbReference>
<evidence type="ECO:0000313" key="2">
    <source>
        <dbReference type="EMBL" id="PAV67495.1"/>
    </source>
</evidence>
<dbReference type="OrthoDB" id="10423552at2759"/>
<dbReference type="SUPFAM" id="SSF52129">
    <property type="entry name" value="Caspase-like"/>
    <property type="match status" value="1"/>
</dbReference>